<proteinExistence type="predicted"/>
<protein>
    <submittedName>
        <fullName evidence="1">Uncharacterized protein</fullName>
    </submittedName>
</protein>
<sequence>MGPERAGATLAAHRAAGPTAWRAADHQPGWSFAGDGASIVEKTMTSLGEQLEAGSRWQGNPAQATGGAC</sequence>
<comment type="caution">
    <text evidence="1">The sequence shown here is derived from an EMBL/GenBank/DDBJ whole genome shotgun (WGS) entry which is preliminary data.</text>
</comment>
<evidence type="ECO:0000313" key="1">
    <source>
        <dbReference type="EMBL" id="MET3602621.1"/>
    </source>
</evidence>
<gene>
    <name evidence="1" type="ORF">ABIC99_000397</name>
</gene>
<organism evidence="1 2">
    <name type="scientific">Sphaerotilus sulfidivorans</name>
    <dbReference type="NCBI Taxonomy" id="639200"/>
    <lineage>
        <taxon>Bacteria</taxon>
        <taxon>Pseudomonadati</taxon>
        <taxon>Pseudomonadota</taxon>
        <taxon>Betaproteobacteria</taxon>
        <taxon>Burkholderiales</taxon>
        <taxon>Sphaerotilaceae</taxon>
        <taxon>Sphaerotilus</taxon>
    </lineage>
</organism>
<dbReference type="EMBL" id="JBEPLS010000001">
    <property type="protein sequence ID" value="MET3602621.1"/>
    <property type="molecule type" value="Genomic_DNA"/>
</dbReference>
<accession>A0ABV2II83</accession>
<reference evidence="1 2" key="1">
    <citation type="submission" date="2024-06" db="EMBL/GenBank/DDBJ databases">
        <title>Genomic Encyclopedia of Type Strains, Phase IV (KMG-IV): sequencing the most valuable type-strain genomes for metagenomic binning, comparative biology and taxonomic classification.</title>
        <authorList>
            <person name="Goeker M."/>
        </authorList>
    </citation>
    <scope>NUCLEOTIDE SEQUENCE [LARGE SCALE GENOMIC DNA]</scope>
    <source>
        <strain evidence="1 2">D-501</strain>
    </source>
</reference>
<name>A0ABV2II83_9BURK</name>
<dbReference type="Proteomes" id="UP001549111">
    <property type="component" value="Unassembled WGS sequence"/>
</dbReference>
<keyword evidence="2" id="KW-1185">Reference proteome</keyword>
<evidence type="ECO:0000313" key="2">
    <source>
        <dbReference type="Proteomes" id="UP001549111"/>
    </source>
</evidence>